<gene>
    <name evidence="9" type="ORF">K5P26_10405</name>
</gene>
<evidence type="ECO:0000256" key="5">
    <source>
        <dbReference type="ARBA" id="ARBA00022827"/>
    </source>
</evidence>
<evidence type="ECO:0000256" key="4">
    <source>
        <dbReference type="ARBA" id="ARBA00022630"/>
    </source>
</evidence>
<comment type="cofactor">
    <cofactor evidence="1">
        <name>FAD</name>
        <dbReference type="ChEBI" id="CHEBI:57692"/>
    </cofactor>
</comment>
<dbReference type="Pfam" id="PF01494">
    <property type="entry name" value="FAD_binding_3"/>
    <property type="match status" value="1"/>
</dbReference>
<dbReference type="InterPro" id="IPR002938">
    <property type="entry name" value="FAD-bd"/>
</dbReference>
<dbReference type="PANTHER" id="PTHR43876">
    <property type="entry name" value="UBIQUINONE BIOSYNTHESIS MONOOXYGENASE COQ6, MITOCHONDRIAL"/>
    <property type="match status" value="1"/>
</dbReference>
<evidence type="ECO:0000256" key="1">
    <source>
        <dbReference type="ARBA" id="ARBA00001974"/>
    </source>
</evidence>
<evidence type="ECO:0000256" key="6">
    <source>
        <dbReference type="ARBA" id="ARBA00023002"/>
    </source>
</evidence>
<dbReference type="SUPFAM" id="SSF51905">
    <property type="entry name" value="FAD/NAD(P)-binding domain"/>
    <property type="match status" value="1"/>
</dbReference>
<keyword evidence="5" id="KW-0274">FAD</keyword>
<dbReference type="InterPro" id="IPR051205">
    <property type="entry name" value="UbiH/COQ6_monooxygenase"/>
</dbReference>
<reference evidence="9" key="1">
    <citation type="submission" date="2021-08" db="EMBL/GenBank/DDBJ databases">
        <title>Sphingopyxis panaciterrulae sp. nov., isolated from the surface water of the Yellow Sea.</title>
        <authorList>
            <person name="Gao Z."/>
            <person name="Zhang D."/>
            <person name="Zhang A."/>
        </authorList>
    </citation>
    <scope>NUCLEOTIDE SEQUENCE</scope>
    <source>
        <strain evidence="9">XHP0097</strain>
    </source>
</reference>
<evidence type="ECO:0000256" key="3">
    <source>
        <dbReference type="ARBA" id="ARBA00005349"/>
    </source>
</evidence>
<evidence type="ECO:0000256" key="7">
    <source>
        <dbReference type="ARBA" id="ARBA00023033"/>
    </source>
</evidence>
<comment type="caution">
    <text evidence="9">The sequence shown here is derived from an EMBL/GenBank/DDBJ whole genome shotgun (WGS) entry which is preliminary data.</text>
</comment>
<comment type="similarity">
    <text evidence="3">Belongs to the UbiH/COQ6 family.</text>
</comment>
<protein>
    <submittedName>
        <fullName evidence="9">FAD-dependent monooxygenase</fullName>
    </submittedName>
</protein>
<keyword evidence="7 9" id="KW-0503">Monooxygenase</keyword>
<evidence type="ECO:0000259" key="8">
    <source>
        <dbReference type="Pfam" id="PF01494"/>
    </source>
</evidence>
<organism evidence="9 10">
    <name type="scientific">Sphingopyxis jiangsuensis</name>
    <dbReference type="NCBI Taxonomy" id="2871171"/>
    <lineage>
        <taxon>Bacteria</taxon>
        <taxon>Pseudomonadati</taxon>
        <taxon>Pseudomonadota</taxon>
        <taxon>Alphaproteobacteria</taxon>
        <taxon>Sphingomonadales</taxon>
        <taxon>Sphingomonadaceae</taxon>
        <taxon>Sphingopyxis</taxon>
    </lineage>
</organism>
<dbReference type="Gene3D" id="3.50.50.60">
    <property type="entry name" value="FAD/NAD(P)-binding domain"/>
    <property type="match status" value="2"/>
</dbReference>
<dbReference type="PROSITE" id="PS01304">
    <property type="entry name" value="UBIH"/>
    <property type="match status" value="1"/>
</dbReference>
<dbReference type="Proteomes" id="UP001166571">
    <property type="component" value="Unassembled WGS sequence"/>
</dbReference>
<dbReference type="GO" id="GO:0004497">
    <property type="term" value="F:monooxygenase activity"/>
    <property type="evidence" value="ECO:0007669"/>
    <property type="project" value="UniProtKB-KW"/>
</dbReference>
<comment type="pathway">
    <text evidence="2">Cofactor biosynthesis; ubiquinone biosynthesis.</text>
</comment>
<dbReference type="InterPro" id="IPR010971">
    <property type="entry name" value="UbiH/COQ6"/>
</dbReference>
<sequence>MSETLRSDVLISGGGLVGQTLALALAHHGLTSRIVDPADPLATIAPGFDGRASAIASATWQMFGVLGLADRLAGHGCPIHAIKVSDGGQKGELDFVTAPEDRALGTMIENRQLRLALADAIADASLVSRHMPAKVTRRDIDGHGVTLTLADGTRLAAPLLIVAEGRRSPTRDATGFSIANWSYHHHAMIGAVAHEKPHGGVAHEIFFPSGPFALLPLVDDAEGRHRSAFVWTVAEKDGPGFAKLGDRGFTAELEKRAGGLLGSMELVAPRMTYPLGFHHSARIVGDRVVLVGDAAHGIHPIAGQGLNLGLRDAAALAEVLVDGARLGLDLGDAALLARYQRWRGLDSLMVSLATDGLTRLFGIPGRTASAVRRAGLGAVQRLPALKRFFMDEARGEAGDLPRLLAGTEI</sequence>
<dbReference type="PANTHER" id="PTHR43876:SF7">
    <property type="entry name" value="UBIQUINONE BIOSYNTHESIS MONOOXYGENASE COQ6, MITOCHONDRIAL"/>
    <property type="match status" value="1"/>
</dbReference>
<dbReference type="InterPro" id="IPR036188">
    <property type="entry name" value="FAD/NAD-bd_sf"/>
</dbReference>
<proteinExistence type="inferred from homology"/>
<dbReference type="NCBIfam" id="TIGR01988">
    <property type="entry name" value="Ubi-OHases"/>
    <property type="match status" value="1"/>
</dbReference>
<feature type="domain" description="FAD-binding" evidence="8">
    <location>
        <begin position="7"/>
        <end position="322"/>
    </location>
</feature>
<dbReference type="InterPro" id="IPR018168">
    <property type="entry name" value="Ubi_Hdrlase_CS"/>
</dbReference>
<keyword evidence="10" id="KW-1185">Reference proteome</keyword>
<accession>A0ABS7MHI8</accession>
<dbReference type="PRINTS" id="PR00420">
    <property type="entry name" value="RNGMNOXGNASE"/>
</dbReference>
<dbReference type="RefSeq" id="WP_222136782.1">
    <property type="nucleotide sequence ID" value="NZ_JAILXK010000002.1"/>
</dbReference>
<name>A0ABS7MHI8_9SPHN</name>
<evidence type="ECO:0000313" key="9">
    <source>
        <dbReference type="EMBL" id="MBY4637546.1"/>
    </source>
</evidence>
<evidence type="ECO:0000313" key="10">
    <source>
        <dbReference type="Proteomes" id="UP001166571"/>
    </source>
</evidence>
<keyword evidence="6" id="KW-0560">Oxidoreductase</keyword>
<dbReference type="EMBL" id="JAILXK010000002">
    <property type="protein sequence ID" value="MBY4637546.1"/>
    <property type="molecule type" value="Genomic_DNA"/>
</dbReference>
<keyword evidence="4" id="KW-0285">Flavoprotein</keyword>
<evidence type="ECO:0000256" key="2">
    <source>
        <dbReference type="ARBA" id="ARBA00004749"/>
    </source>
</evidence>